<proteinExistence type="predicted"/>
<dbReference type="AlphaFoldDB" id="A0A2R6NWZ1"/>
<evidence type="ECO:0000313" key="2">
    <source>
        <dbReference type="EMBL" id="PSR78834.1"/>
    </source>
</evidence>
<evidence type="ECO:0000256" key="1">
    <source>
        <dbReference type="SAM" id="Phobius"/>
    </source>
</evidence>
<organism evidence="2 3">
    <name type="scientific">Hermanssonia centrifuga</name>
    <dbReference type="NCBI Taxonomy" id="98765"/>
    <lineage>
        <taxon>Eukaryota</taxon>
        <taxon>Fungi</taxon>
        <taxon>Dikarya</taxon>
        <taxon>Basidiomycota</taxon>
        <taxon>Agaricomycotina</taxon>
        <taxon>Agaricomycetes</taxon>
        <taxon>Polyporales</taxon>
        <taxon>Meruliaceae</taxon>
        <taxon>Hermanssonia</taxon>
    </lineage>
</organism>
<keyword evidence="1" id="KW-0812">Transmembrane</keyword>
<gene>
    <name evidence="2" type="ORF">PHLCEN_2v7271</name>
</gene>
<sequence>MGEMLVAESPGPFTVGTPTIKPKAPVFGLFITMSFNFVHSTWVRWRMRAGRSIVNELGTTKTQLAQLL</sequence>
<reference evidence="2 3" key="1">
    <citation type="submission" date="2018-02" db="EMBL/GenBank/DDBJ databases">
        <title>Genome sequence of the basidiomycete white-rot fungus Phlebia centrifuga.</title>
        <authorList>
            <person name="Granchi Z."/>
            <person name="Peng M."/>
            <person name="de Vries R.P."/>
            <person name="Hilden K."/>
            <person name="Makela M.R."/>
            <person name="Grigoriev I."/>
            <person name="Riley R."/>
        </authorList>
    </citation>
    <scope>NUCLEOTIDE SEQUENCE [LARGE SCALE GENOMIC DNA]</scope>
    <source>
        <strain evidence="2 3">FBCC195</strain>
    </source>
</reference>
<evidence type="ECO:0000313" key="3">
    <source>
        <dbReference type="Proteomes" id="UP000186601"/>
    </source>
</evidence>
<name>A0A2R6NWZ1_9APHY</name>
<feature type="transmembrane region" description="Helical" evidence="1">
    <location>
        <begin position="24"/>
        <end position="43"/>
    </location>
</feature>
<accession>A0A2R6NWZ1</accession>
<feature type="non-terminal residue" evidence="2">
    <location>
        <position position="68"/>
    </location>
</feature>
<protein>
    <submittedName>
        <fullName evidence="2">Uncharacterized protein</fullName>
    </submittedName>
</protein>
<dbReference type="Proteomes" id="UP000186601">
    <property type="component" value="Unassembled WGS sequence"/>
</dbReference>
<comment type="caution">
    <text evidence="2">The sequence shown here is derived from an EMBL/GenBank/DDBJ whole genome shotgun (WGS) entry which is preliminary data.</text>
</comment>
<dbReference type="EMBL" id="MLYV02000722">
    <property type="protein sequence ID" value="PSR78834.1"/>
    <property type="molecule type" value="Genomic_DNA"/>
</dbReference>
<keyword evidence="3" id="KW-1185">Reference proteome</keyword>
<keyword evidence="1" id="KW-0472">Membrane</keyword>
<keyword evidence="1" id="KW-1133">Transmembrane helix</keyword>